<evidence type="ECO:0000313" key="2">
    <source>
        <dbReference type="Proteomes" id="UP000620550"/>
    </source>
</evidence>
<reference evidence="2" key="1">
    <citation type="journal article" date="2019" name="Int. J. Syst. Evol. Microbiol.">
        <title>The Global Catalogue of Microorganisms (GCM) 10K type strain sequencing project: providing services to taxonomists for standard genome sequencing and annotation.</title>
        <authorList>
            <consortium name="The Broad Institute Genomics Platform"/>
            <consortium name="The Broad Institute Genome Sequencing Center for Infectious Disease"/>
            <person name="Wu L."/>
            <person name="Ma J."/>
        </authorList>
    </citation>
    <scope>NUCLEOTIDE SEQUENCE [LARGE SCALE GENOMIC DNA]</scope>
    <source>
        <strain evidence="2">CGMCC 1.12966</strain>
    </source>
</reference>
<dbReference type="EMBL" id="BNAF01000007">
    <property type="protein sequence ID" value="GHE36988.1"/>
    <property type="molecule type" value="Genomic_DNA"/>
</dbReference>
<name>A0ABQ3HXW5_9SPHI</name>
<sequence length="108" mass="12381">MKGFKLSINDHKAIMGGIQDGSTGVIVSHKDGKLQVFFNSMDKTGMLSYTWCADNLSFEDKLKISYQNIYEELSPIDVLDYTNQEEMDRVALESYYQLRDELIEEGLI</sequence>
<organism evidence="1 2">
    <name type="scientific">Sphingobacterium griseoflavum</name>
    <dbReference type="NCBI Taxonomy" id="1474952"/>
    <lineage>
        <taxon>Bacteria</taxon>
        <taxon>Pseudomonadati</taxon>
        <taxon>Bacteroidota</taxon>
        <taxon>Sphingobacteriia</taxon>
        <taxon>Sphingobacteriales</taxon>
        <taxon>Sphingobacteriaceae</taxon>
        <taxon>Sphingobacterium</taxon>
    </lineage>
</organism>
<accession>A0ABQ3HXW5</accession>
<protein>
    <submittedName>
        <fullName evidence="1">Uncharacterized protein</fullName>
    </submittedName>
</protein>
<gene>
    <name evidence="1" type="ORF">GCM10017764_20250</name>
</gene>
<dbReference type="Proteomes" id="UP000620550">
    <property type="component" value="Unassembled WGS sequence"/>
</dbReference>
<dbReference type="RefSeq" id="WP_189626550.1">
    <property type="nucleotide sequence ID" value="NZ_BNAF01000007.1"/>
</dbReference>
<evidence type="ECO:0000313" key="1">
    <source>
        <dbReference type="EMBL" id="GHE36988.1"/>
    </source>
</evidence>
<comment type="caution">
    <text evidence="1">The sequence shown here is derived from an EMBL/GenBank/DDBJ whole genome shotgun (WGS) entry which is preliminary data.</text>
</comment>
<proteinExistence type="predicted"/>
<keyword evidence="2" id="KW-1185">Reference proteome</keyword>